<dbReference type="InterPro" id="IPR036282">
    <property type="entry name" value="Glutathione-S-Trfase_C_sf"/>
</dbReference>
<organism evidence="1 2">
    <name type="scientific">Hydra vulgaris</name>
    <name type="common">Hydra</name>
    <name type="synonym">Hydra attenuata</name>
    <dbReference type="NCBI Taxonomy" id="6087"/>
    <lineage>
        <taxon>Eukaryota</taxon>
        <taxon>Metazoa</taxon>
        <taxon>Cnidaria</taxon>
        <taxon>Hydrozoa</taxon>
        <taxon>Hydroidolina</taxon>
        <taxon>Anthoathecata</taxon>
        <taxon>Aplanulata</taxon>
        <taxon>Hydridae</taxon>
        <taxon>Hydra</taxon>
    </lineage>
</organism>
<dbReference type="Proteomes" id="UP001652625">
    <property type="component" value="Chromosome 03"/>
</dbReference>
<dbReference type="SUPFAM" id="SSF47616">
    <property type="entry name" value="GST C-terminal domain-like"/>
    <property type="match status" value="1"/>
</dbReference>
<sequence>MAKLLLKLVDIESKLVWLYVKKTKCEIEIIKVDDDSHQDSLPVLNIFPYLIDGEIEVWGVQPVLSYLAEKYGYNDLYNSEMKIKLNTTLSWISSTLCRYVLLSYVFPISKDDFKLENGNGSLIAYGLQKINDQLHLLEEGVFTTDCSILETQVTICDYYLALVLMELIQYNFDFSKYPKLNIWNERFFAEIRSIIMF</sequence>
<gene>
    <name evidence="2" type="primary">LOC124809215</name>
</gene>
<evidence type="ECO:0000313" key="2">
    <source>
        <dbReference type="RefSeq" id="XP_065649587.1"/>
    </source>
</evidence>
<dbReference type="SUPFAM" id="SSF52833">
    <property type="entry name" value="Thioredoxin-like"/>
    <property type="match status" value="1"/>
</dbReference>
<dbReference type="RefSeq" id="XP_065649587.1">
    <property type="nucleotide sequence ID" value="XM_065793515.1"/>
</dbReference>
<name>A0ABM4BKL6_HYDVU</name>
<dbReference type="Gene3D" id="3.40.30.10">
    <property type="entry name" value="Glutaredoxin"/>
    <property type="match status" value="1"/>
</dbReference>
<dbReference type="Gene3D" id="1.20.1050.10">
    <property type="match status" value="1"/>
</dbReference>
<dbReference type="InterPro" id="IPR036249">
    <property type="entry name" value="Thioredoxin-like_sf"/>
</dbReference>
<proteinExistence type="predicted"/>
<evidence type="ECO:0000313" key="1">
    <source>
        <dbReference type="Proteomes" id="UP001652625"/>
    </source>
</evidence>
<reference evidence="2" key="1">
    <citation type="submission" date="2025-08" db="UniProtKB">
        <authorList>
            <consortium name="RefSeq"/>
        </authorList>
    </citation>
    <scope>IDENTIFICATION</scope>
</reference>
<accession>A0ABM4BKL6</accession>
<protein>
    <submittedName>
        <fullName evidence="2">Uncharacterized protein LOC124809215 isoform X2</fullName>
    </submittedName>
</protein>
<keyword evidence="1" id="KW-1185">Reference proteome</keyword>
<dbReference type="GeneID" id="124809215"/>